<keyword evidence="4" id="KW-1185">Reference proteome</keyword>
<dbReference type="InterPro" id="IPR001810">
    <property type="entry name" value="F-box_dom"/>
</dbReference>
<sequence length="388" mass="42759">MEHHQQEEEKDTNECRNWSDLPEVLLLSVLDRLLTVPDVLAFAAVCSSWRPLAKSHAAAGSTSRPPPLLLHCPVPLDVLREDPPPPRECRFRIPSNDPRSYRTGVARRTLGGRCVGCSYGHLIVALTERTVVLVDAFTGAEIAPPDIGSSCRDVTCGILTAPLSSSSSSMLVLTTSRDDRVMCWLPGSDEWYVSGSGFEFSPRARSLASYGGQEFCIDSDDNRLVMVDFSPRMTAKKLGSPLPRRPLPCMRNFSNYHLVDCGTELLLVLFVSAETSWMHCSLRIAIEVYRFDFSGMEWARVDGLGDRCLFVDPVGRSPLSCRNPTRWGGRSNCVYVAGPGCDAWSVFPLDGSVIDAGATTSTECPLSAANWSMRTWPSPVWVYPSTLF</sequence>
<organism evidence="3 4">
    <name type="scientific">Iris pallida</name>
    <name type="common">Sweet iris</name>
    <dbReference type="NCBI Taxonomy" id="29817"/>
    <lineage>
        <taxon>Eukaryota</taxon>
        <taxon>Viridiplantae</taxon>
        <taxon>Streptophyta</taxon>
        <taxon>Embryophyta</taxon>
        <taxon>Tracheophyta</taxon>
        <taxon>Spermatophyta</taxon>
        <taxon>Magnoliopsida</taxon>
        <taxon>Liliopsida</taxon>
        <taxon>Asparagales</taxon>
        <taxon>Iridaceae</taxon>
        <taxon>Iridoideae</taxon>
        <taxon>Irideae</taxon>
        <taxon>Iris</taxon>
    </lineage>
</organism>
<dbReference type="SUPFAM" id="SSF81383">
    <property type="entry name" value="F-box domain"/>
    <property type="match status" value="1"/>
</dbReference>
<dbReference type="Pfam" id="PF12937">
    <property type="entry name" value="F-box-like"/>
    <property type="match status" value="1"/>
</dbReference>
<dbReference type="PANTHER" id="PTHR33800:SF13">
    <property type="entry name" value="OS06G0113600 PROTEIN"/>
    <property type="match status" value="1"/>
</dbReference>
<dbReference type="Proteomes" id="UP001140949">
    <property type="component" value="Unassembled WGS sequence"/>
</dbReference>
<gene>
    <name evidence="3" type="ORF">M6B38_183465</name>
</gene>
<dbReference type="InterPro" id="IPR036047">
    <property type="entry name" value="F-box-like_dom_sf"/>
</dbReference>
<evidence type="ECO:0008006" key="5">
    <source>
        <dbReference type="Google" id="ProtNLM"/>
    </source>
</evidence>
<feature type="domain" description="KIB1-4 beta-propeller" evidence="1">
    <location>
        <begin position="99"/>
        <end position="342"/>
    </location>
</feature>
<reference evidence="3" key="1">
    <citation type="journal article" date="2023" name="GigaByte">
        <title>Genome assembly of the bearded iris, Iris pallida Lam.</title>
        <authorList>
            <person name="Bruccoleri R.E."/>
            <person name="Oakeley E.J."/>
            <person name="Faust A.M.E."/>
            <person name="Altorfer M."/>
            <person name="Dessus-Babus S."/>
            <person name="Burckhardt D."/>
            <person name="Oertli M."/>
            <person name="Naumann U."/>
            <person name="Petersen F."/>
            <person name="Wong J."/>
        </authorList>
    </citation>
    <scope>NUCLEOTIDE SEQUENCE</scope>
    <source>
        <strain evidence="3">GSM-AAB239-AS_SAM_17_03QT</strain>
    </source>
</reference>
<dbReference type="AlphaFoldDB" id="A0AAX6EKB8"/>
<dbReference type="InterPro" id="IPR005174">
    <property type="entry name" value="KIB1-4_b-propeller"/>
</dbReference>
<dbReference type="PANTHER" id="PTHR33800">
    <property type="entry name" value="OS06G0113600 PROTEIN"/>
    <property type="match status" value="1"/>
</dbReference>
<dbReference type="EMBL" id="JANAVB010035820">
    <property type="protein sequence ID" value="KAJ6804483.1"/>
    <property type="molecule type" value="Genomic_DNA"/>
</dbReference>
<dbReference type="Pfam" id="PF03478">
    <property type="entry name" value="Beta-prop_KIB1-4"/>
    <property type="match status" value="1"/>
</dbReference>
<evidence type="ECO:0000259" key="1">
    <source>
        <dbReference type="Pfam" id="PF03478"/>
    </source>
</evidence>
<reference evidence="3" key="2">
    <citation type="submission" date="2023-04" db="EMBL/GenBank/DDBJ databases">
        <authorList>
            <person name="Bruccoleri R.E."/>
            <person name="Oakeley E.J."/>
            <person name="Faust A.-M."/>
            <person name="Dessus-Babus S."/>
            <person name="Altorfer M."/>
            <person name="Burckhardt D."/>
            <person name="Oertli M."/>
            <person name="Naumann U."/>
            <person name="Petersen F."/>
            <person name="Wong J."/>
        </authorList>
    </citation>
    <scope>NUCLEOTIDE SEQUENCE</scope>
    <source>
        <strain evidence="3">GSM-AAB239-AS_SAM_17_03QT</strain>
        <tissue evidence="3">Leaf</tissue>
    </source>
</reference>
<comment type="caution">
    <text evidence="3">The sequence shown here is derived from an EMBL/GenBank/DDBJ whole genome shotgun (WGS) entry which is preliminary data.</text>
</comment>
<feature type="domain" description="F-box" evidence="2">
    <location>
        <begin position="18"/>
        <end position="55"/>
    </location>
</feature>
<evidence type="ECO:0000313" key="3">
    <source>
        <dbReference type="EMBL" id="KAJ6804483.1"/>
    </source>
</evidence>
<accession>A0AAX6EKB8</accession>
<proteinExistence type="predicted"/>
<name>A0AAX6EKB8_IRIPA</name>
<dbReference type="Gene3D" id="1.20.1280.50">
    <property type="match status" value="1"/>
</dbReference>
<protein>
    <recommendedName>
        <fullName evidence="5">F-box domain-containing protein</fullName>
    </recommendedName>
</protein>
<evidence type="ECO:0000313" key="4">
    <source>
        <dbReference type="Proteomes" id="UP001140949"/>
    </source>
</evidence>
<evidence type="ECO:0000259" key="2">
    <source>
        <dbReference type="Pfam" id="PF12937"/>
    </source>
</evidence>